<dbReference type="AlphaFoldDB" id="A0A397ULU9"/>
<dbReference type="EMBL" id="QKWP01001157">
    <property type="protein sequence ID" value="RIB11230.1"/>
    <property type="molecule type" value="Genomic_DNA"/>
</dbReference>
<gene>
    <name evidence="2" type="ORF">C2G38_2203956</name>
</gene>
<keyword evidence="3" id="KW-1185">Reference proteome</keyword>
<sequence>MQDLNLEIRLHTGSTITTVKGLLFRESLQGNSDARPSFVQVFLLGDCSNNAYCNHRMEELGIYYKKNVYLFKDDFGEHTLGTLDLLMMRDSNSTENDDSKQNSTSVSDGDNSDSEQNPDSITANDVGSIELGDSVYNELDTKEINKTILKKIKNRKLKKLSELSLSLATAINISYLRKADPSMKVFVYIGQIRRLREIRVRDGFRACA</sequence>
<protein>
    <submittedName>
        <fullName evidence="2">Uncharacterized protein</fullName>
    </submittedName>
</protein>
<dbReference type="Proteomes" id="UP000266673">
    <property type="component" value="Unassembled WGS sequence"/>
</dbReference>
<comment type="caution">
    <text evidence="2">The sequence shown here is derived from an EMBL/GenBank/DDBJ whole genome shotgun (WGS) entry which is preliminary data.</text>
</comment>
<evidence type="ECO:0000256" key="1">
    <source>
        <dbReference type="SAM" id="MobiDB-lite"/>
    </source>
</evidence>
<name>A0A397ULU9_9GLOM</name>
<evidence type="ECO:0000313" key="2">
    <source>
        <dbReference type="EMBL" id="RIB11230.1"/>
    </source>
</evidence>
<reference evidence="2 3" key="1">
    <citation type="submission" date="2018-06" db="EMBL/GenBank/DDBJ databases">
        <title>Comparative genomics reveals the genomic features of Rhizophagus irregularis, R. cerebriforme, R. diaphanum and Gigaspora rosea, and their symbiotic lifestyle signature.</title>
        <authorList>
            <person name="Morin E."/>
            <person name="San Clemente H."/>
            <person name="Chen E.C.H."/>
            <person name="De La Providencia I."/>
            <person name="Hainaut M."/>
            <person name="Kuo A."/>
            <person name="Kohler A."/>
            <person name="Murat C."/>
            <person name="Tang N."/>
            <person name="Roy S."/>
            <person name="Loubradou J."/>
            <person name="Henrissat B."/>
            <person name="Grigoriev I.V."/>
            <person name="Corradi N."/>
            <person name="Roux C."/>
            <person name="Martin F.M."/>
        </authorList>
    </citation>
    <scope>NUCLEOTIDE SEQUENCE [LARGE SCALE GENOMIC DNA]</scope>
    <source>
        <strain evidence="2 3">DAOM 194757</strain>
    </source>
</reference>
<evidence type="ECO:0000313" key="3">
    <source>
        <dbReference type="Proteomes" id="UP000266673"/>
    </source>
</evidence>
<organism evidence="2 3">
    <name type="scientific">Gigaspora rosea</name>
    <dbReference type="NCBI Taxonomy" id="44941"/>
    <lineage>
        <taxon>Eukaryota</taxon>
        <taxon>Fungi</taxon>
        <taxon>Fungi incertae sedis</taxon>
        <taxon>Mucoromycota</taxon>
        <taxon>Glomeromycotina</taxon>
        <taxon>Glomeromycetes</taxon>
        <taxon>Diversisporales</taxon>
        <taxon>Gigasporaceae</taxon>
        <taxon>Gigaspora</taxon>
    </lineage>
</organism>
<feature type="compositionally biased region" description="Polar residues" evidence="1">
    <location>
        <begin position="101"/>
        <end position="125"/>
    </location>
</feature>
<accession>A0A397ULU9</accession>
<feature type="region of interest" description="Disordered" evidence="1">
    <location>
        <begin position="91"/>
        <end position="126"/>
    </location>
</feature>
<proteinExistence type="predicted"/>